<organism evidence="16 17">
    <name type="scientific">Diplocarpon rosae</name>
    <dbReference type="NCBI Taxonomy" id="946125"/>
    <lineage>
        <taxon>Eukaryota</taxon>
        <taxon>Fungi</taxon>
        <taxon>Dikarya</taxon>
        <taxon>Ascomycota</taxon>
        <taxon>Pezizomycotina</taxon>
        <taxon>Leotiomycetes</taxon>
        <taxon>Helotiales</taxon>
        <taxon>Drepanopezizaceae</taxon>
        <taxon>Diplocarpon</taxon>
    </lineage>
</organism>
<evidence type="ECO:0000256" key="12">
    <source>
        <dbReference type="ARBA" id="ARBA00067592"/>
    </source>
</evidence>
<keyword evidence="17" id="KW-1185">Reference proteome</keyword>
<dbReference type="PANTHER" id="PTHR12133">
    <property type="entry name" value="TRNA (ADENINE(58)-N(1))-METHYLTRANSFERASE"/>
    <property type="match status" value="1"/>
</dbReference>
<dbReference type="EC" id="2.1.1.220" evidence="2"/>
<evidence type="ECO:0000256" key="11">
    <source>
        <dbReference type="ARBA" id="ARBA00063447"/>
    </source>
</evidence>
<name>A0AAD9SUF2_9HELO</name>
<dbReference type="GO" id="GO:0005634">
    <property type="term" value="C:nucleus"/>
    <property type="evidence" value="ECO:0007669"/>
    <property type="project" value="UniProtKB-SubCell"/>
</dbReference>
<dbReference type="GO" id="GO:0031515">
    <property type="term" value="C:tRNA (m1A) methyltransferase complex"/>
    <property type="evidence" value="ECO:0007669"/>
    <property type="project" value="InterPro"/>
</dbReference>
<evidence type="ECO:0000256" key="9">
    <source>
        <dbReference type="ARBA" id="ARBA00033309"/>
    </source>
</evidence>
<evidence type="ECO:0000313" key="17">
    <source>
        <dbReference type="Proteomes" id="UP001285354"/>
    </source>
</evidence>
<keyword evidence="4" id="KW-0489">Methyltransferase</keyword>
<comment type="function">
    <text evidence="10">Catalytic subunit of tRNA (adenine-N(1)-)-methyltransferase, which catalyzes the formation of N(1)-methyladenine at position 58 (m1A58) in initiator methionyl-tRNA.</text>
</comment>
<feature type="domain" description="tRNA (adenine(58)-N(1))-methyltransferase catalytic subunit TRM61 C-terminal" evidence="15">
    <location>
        <begin position="134"/>
        <end position="284"/>
    </location>
</feature>
<dbReference type="Proteomes" id="UP001285354">
    <property type="component" value="Unassembled WGS sequence"/>
</dbReference>
<evidence type="ECO:0000256" key="10">
    <source>
        <dbReference type="ARBA" id="ARBA00054081"/>
    </source>
</evidence>
<keyword evidence="6" id="KW-0949">S-adenosyl-L-methionine</keyword>
<sequence>MTFKTSPFLYPGALSKDNSLAIVHLKRDLQIPTILKEHDEDNEGYSEGKVVNTRFGSFPHKTLIGLPWGSQVRASKVDTGSRGRRPKVENKKRKREESTADGPTKAPKLEALEQITSIPTTAKDDTDSVAASSGFIHLLPPTPENWTSSLPHRTQVVYTPDYSYILHRIRARPGKNIIEAGAGSGSFTHASSRAVFNGYPGTEHVNGSPTKERRYGKVWSYEFHAQRHEKLLHEIQDHGLEKIVEITHRDVCHEGFLVNGKSPNAECIFLDLPAPWLALPHLARSRSLKEDIPTNVNVELPPFVSPLSPTAPVHICTFSPCIEQVQRTVSVMRKLGWVDIEMVELSQKRFEIRRERIGIDNGTQRGIQATAASVDEAINRLKEVEGTFKLFHENGEKVEPTKKNKENPNTRAKLLESLVEKKVYKEGRLVHRTEPEVKAHTSYLVFAVLPREWDEEDERLAREKWPVQFRMEDQKVEVEGEVIGMSRRQKKRVERQASKDKAAAEARDNEESELTSAQFIDAELTNAPEDSTVENTAE</sequence>
<evidence type="ECO:0000256" key="8">
    <source>
        <dbReference type="ARBA" id="ARBA00023242"/>
    </source>
</evidence>
<evidence type="ECO:0000256" key="14">
    <source>
        <dbReference type="SAM" id="MobiDB-lite"/>
    </source>
</evidence>
<dbReference type="GO" id="GO:0030488">
    <property type="term" value="P:tRNA methylation"/>
    <property type="evidence" value="ECO:0007669"/>
    <property type="project" value="InterPro"/>
</dbReference>
<dbReference type="Gene3D" id="3.10.330.20">
    <property type="match status" value="1"/>
</dbReference>
<dbReference type="Gene3D" id="3.40.50.150">
    <property type="entry name" value="Vaccinia Virus protein VP39"/>
    <property type="match status" value="1"/>
</dbReference>
<evidence type="ECO:0000256" key="2">
    <source>
        <dbReference type="ARBA" id="ARBA00012796"/>
    </source>
</evidence>
<dbReference type="EMBL" id="JAUBYV010000011">
    <property type="protein sequence ID" value="KAK2623920.1"/>
    <property type="molecule type" value="Genomic_DNA"/>
</dbReference>
<keyword evidence="7" id="KW-0819">tRNA processing</keyword>
<dbReference type="Pfam" id="PF08704">
    <property type="entry name" value="GCD14"/>
    <property type="match status" value="2"/>
</dbReference>
<accession>A0AAD9SUF2</accession>
<evidence type="ECO:0000259" key="15">
    <source>
        <dbReference type="Pfam" id="PF08704"/>
    </source>
</evidence>
<proteinExistence type="predicted"/>
<feature type="compositionally biased region" description="Basic and acidic residues" evidence="14">
    <location>
        <begin position="75"/>
        <end position="89"/>
    </location>
</feature>
<dbReference type="PANTHER" id="PTHR12133:SF2">
    <property type="entry name" value="TRNA (ADENINE(58)-N(1))-METHYLTRANSFERASE CATALYTIC SUBUNIT TRMT61A"/>
    <property type="match status" value="1"/>
</dbReference>
<comment type="caution">
    <text evidence="16">The sequence shown here is derived from an EMBL/GenBank/DDBJ whole genome shotgun (WGS) entry which is preliminary data.</text>
</comment>
<evidence type="ECO:0000256" key="4">
    <source>
        <dbReference type="ARBA" id="ARBA00022603"/>
    </source>
</evidence>
<feature type="region of interest" description="Disordered" evidence="14">
    <location>
        <begin position="483"/>
        <end position="538"/>
    </location>
</feature>
<dbReference type="PROSITE" id="PS51620">
    <property type="entry name" value="SAM_TRM61"/>
    <property type="match status" value="1"/>
</dbReference>
<feature type="domain" description="tRNA (adenine(58)-N(1))-methyltransferase catalytic subunit TRM61 C-terminal" evidence="15">
    <location>
        <begin position="314"/>
        <end position="448"/>
    </location>
</feature>
<evidence type="ECO:0000256" key="13">
    <source>
        <dbReference type="ARBA" id="ARBA00077998"/>
    </source>
</evidence>
<evidence type="ECO:0000256" key="6">
    <source>
        <dbReference type="ARBA" id="ARBA00022691"/>
    </source>
</evidence>
<dbReference type="SUPFAM" id="SSF53335">
    <property type="entry name" value="S-adenosyl-L-methionine-dependent methyltransferases"/>
    <property type="match status" value="1"/>
</dbReference>
<evidence type="ECO:0000256" key="1">
    <source>
        <dbReference type="ARBA" id="ARBA00004123"/>
    </source>
</evidence>
<feature type="region of interest" description="Disordered" evidence="14">
    <location>
        <begin position="74"/>
        <end position="111"/>
    </location>
</feature>
<evidence type="ECO:0000313" key="16">
    <source>
        <dbReference type="EMBL" id="KAK2623920.1"/>
    </source>
</evidence>
<evidence type="ECO:0000256" key="7">
    <source>
        <dbReference type="ARBA" id="ARBA00022694"/>
    </source>
</evidence>
<comment type="subunit">
    <text evidence="11">Heterotetramer; composed of two copies of TRM6 and two copies of TRM61.</text>
</comment>
<dbReference type="InterPro" id="IPR014816">
    <property type="entry name" value="tRNA_MeTrfase_Gcd14"/>
</dbReference>
<evidence type="ECO:0000256" key="5">
    <source>
        <dbReference type="ARBA" id="ARBA00022679"/>
    </source>
</evidence>
<reference evidence="16" key="1">
    <citation type="submission" date="2023-06" db="EMBL/GenBank/DDBJ databases">
        <title>Draft genome of Marssonina rosae.</title>
        <authorList>
            <person name="Cheng Q."/>
        </authorList>
    </citation>
    <scope>NUCLEOTIDE SEQUENCE</scope>
    <source>
        <strain evidence="16">R4</strain>
    </source>
</reference>
<gene>
    <name evidence="16" type="ORF">QTJ16_006554</name>
</gene>
<comment type="subcellular location">
    <subcellularLocation>
        <location evidence="1">Nucleus</location>
    </subcellularLocation>
</comment>
<dbReference type="GO" id="GO:0160107">
    <property type="term" value="F:tRNA (adenine(58)-N1)-methyltransferase activity"/>
    <property type="evidence" value="ECO:0007669"/>
    <property type="project" value="UniProtKB-EC"/>
</dbReference>
<protein>
    <recommendedName>
        <fullName evidence="3">tRNA (adenine(58)-N(1))-methyltransferase catalytic subunit TRM61</fullName>
        <ecNumber evidence="2">2.1.1.220</ecNumber>
    </recommendedName>
    <alternativeName>
        <fullName evidence="12">tRNA (adenine(58)-N(1))-methyltransferase catalytic subunit trm61</fullName>
    </alternativeName>
    <alternativeName>
        <fullName evidence="9 13">tRNA(m1A58)-methyltransferase subunit TRM61</fullName>
    </alternativeName>
</protein>
<dbReference type="InterPro" id="IPR029063">
    <property type="entry name" value="SAM-dependent_MTases_sf"/>
</dbReference>
<dbReference type="FunFam" id="3.40.50.150:FF:000189">
    <property type="entry name" value="tRNA (adenine(58)-N(1))-methyltransferase catalytic subunit TRM61"/>
    <property type="match status" value="1"/>
</dbReference>
<keyword evidence="8" id="KW-0539">Nucleus</keyword>
<keyword evidence="5" id="KW-0808">Transferase</keyword>
<dbReference type="InterPro" id="IPR049470">
    <property type="entry name" value="TRM61_C"/>
</dbReference>
<dbReference type="AlphaFoldDB" id="A0AAD9SUF2"/>
<feature type="compositionally biased region" description="Basic and acidic residues" evidence="14">
    <location>
        <begin position="494"/>
        <end position="509"/>
    </location>
</feature>
<evidence type="ECO:0000256" key="3">
    <source>
        <dbReference type="ARBA" id="ARBA00015963"/>
    </source>
</evidence>